<dbReference type="RefSeq" id="WP_089777192.1">
    <property type="nucleotide sequence ID" value="NZ_CABLRR010000001.1"/>
</dbReference>
<dbReference type="PANTHER" id="PTHR42924:SF18">
    <property type="entry name" value="POLYMERASE_HISTIDINOL PHOSPHATASE N-TERMINAL DOMAIN-CONTAINING PROTEIN"/>
    <property type="match status" value="1"/>
</dbReference>
<dbReference type="OrthoDB" id="196608at2157"/>
<dbReference type="SMART" id="SM00481">
    <property type="entry name" value="POLIIIAc"/>
    <property type="match status" value="1"/>
</dbReference>
<evidence type="ECO:0000313" key="2">
    <source>
        <dbReference type="EMBL" id="CQR49266.1"/>
    </source>
</evidence>
<evidence type="ECO:0000313" key="3">
    <source>
        <dbReference type="Proteomes" id="UP000198902"/>
    </source>
</evidence>
<protein>
    <recommendedName>
        <fullName evidence="1">Polymerase/histidinol phosphatase N-terminal domain-containing protein</fullName>
    </recommendedName>
</protein>
<dbReference type="Gene3D" id="1.10.150.650">
    <property type="match status" value="1"/>
</dbReference>
<dbReference type="EMBL" id="CSTE01000001">
    <property type="protein sequence ID" value="CQR49266.1"/>
    <property type="molecule type" value="Genomic_DNA"/>
</dbReference>
<sequence>MDDSPPVADLHLHTTASDGRLTVDALPDAARAGGVDVVAVTDHDRYHPDLDAPVVERDGVTVVRGIELRVDAGDRRVDLLGYGLRERPALVETVDRLQRNRVERAREIVAAVEAETGVDLDIDIHDGVGRPHVARAIDASDAPYDYQGAFDELIGADGPCYVPRDLPTFDDGVAALRDACDVVGLAHPFRYRDPAGALDLCADLDAVERYYPYGFAVDCDLVDEAIERYDLLATGGSDAHDETLGRAGPPETDFARFAAAVDGL</sequence>
<name>A0A0D6JMZ3_9EURY</name>
<gene>
    <name evidence="2" type="ORF">BN996_00723</name>
</gene>
<dbReference type="SUPFAM" id="SSF89550">
    <property type="entry name" value="PHP domain-like"/>
    <property type="match status" value="1"/>
</dbReference>
<reference evidence="3" key="1">
    <citation type="submission" date="2015-03" db="EMBL/GenBank/DDBJ databases">
        <authorList>
            <person name="Urmite Genomes"/>
        </authorList>
    </citation>
    <scope>NUCLEOTIDE SEQUENCE [LARGE SCALE GENOMIC DNA]</scope>
    <source>
        <strain evidence="3">Arc-Hr</strain>
    </source>
</reference>
<dbReference type="GO" id="GO:0035312">
    <property type="term" value="F:5'-3' DNA exonuclease activity"/>
    <property type="evidence" value="ECO:0007669"/>
    <property type="project" value="TreeGrafter"/>
</dbReference>
<dbReference type="PANTHER" id="PTHR42924">
    <property type="entry name" value="EXONUCLEASE"/>
    <property type="match status" value="1"/>
</dbReference>
<proteinExistence type="predicted"/>
<dbReference type="Proteomes" id="UP000198902">
    <property type="component" value="Unassembled WGS sequence"/>
</dbReference>
<feature type="domain" description="Polymerase/histidinol phosphatase N-terminal" evidence="1">
    <location>
        <begin position="8"/>
        <end position="72"/>
    </location>
</feature>
<evidence type="ECO:0000259" key="1">
    <source>
        <dbReference type="SMART" id="SM00481"/>
    </source>
</evidence>
<dbReference type="InterPro" id="IPR052018">
    <property type="entry name" value="PHP_domain"/>
</dbReference>
<keyword evidence="3" id="KW-1185">Reference proteome</keyword>
<dbReference type="InterPro" id="IPR016195">
    <property type="entry name" value="Pol/histidinol_Pase-like"/>
</dbReference>
<dbReference type="GO" id="GO:0004534">
    <property type="term" value="F:5'-3' RNA exonuclease activity"/>
    <property type="evidence" value="ECO:0007669"/>
    <property type="project" value="TreeGrafter"/>
</dbReference>
<dbReference type="AlphaFoldDB" id="A0A0D6JMZ3"/>
<dbReference type="InterPro" id="IPR004013">
    <property type="entry name" value="PHP_dom"/>
</dbReference>
<dbReference type="InterPro" id="IPR003141">
    <property type="entry name" value="Pol/His_phosphatase_N"/>
</dbReference>
<accession>A0A0D6JMZ3</accession>
<organism evidence="2 3">
    <name type="scientific">Haloferax massiliensis</name>
    <dbReference type="NCBI Taxonomy" id="1476858"/>
    <lineage>
        <taxon>Archaea</taxon>
        <taxon>Methanobacteriati</taxon>
        <taxon>Methanobacteriota</taxon>
        <taxon>Stenosarchaea group</taxon>
        <taxon>Halobacteria</taxon>
        <taxon>Halobacteriales</taxon>
        <taxon>Haloferacaceae</taxon>
        <taxon>Haloferax</taxon>
    </lineage>
</organism>
<dbReference type="Pfam" id="PF02811">
    <property type="entry name" value="PHP"/>
    <property type="match status" value="1"/>
</dbReference>
<dbReference type="Gene3D" id="3.20.20.140">
    <property type="entry name" value="Metal-dependent hydrolases"/>
    <property type="match status" value="1"/>
</dbReference>